<sequence length="103" mass="12134">VTNVDEYVQRLKLLKELWPTEHLHLLGSWGRTQTEEKYHFFEQAIFQVVQRSDETSESCVARHDAYFKELVARSVTLEEVRAYILLRHSQLAAEDKKKVVVDC</sequence>
<proteinExistence type="predicted"/>
<gene>
    <name evidence="1" type="ORF">SPIL2461_LOCUS849</name>
</gene>
<evidence type="ECO:0000313" key="1">
    <source>
        <dbReference type="EMBL" id="CAE7174514.1"/>
    </source>
</evidence>
<dbReference type="OrthoDB" id="10642805at2759"/>
<dbReference type="AlphaFoldDB" id="A0A812IYI1"/>
<reference evidence="1" key="1">
    <citation type="submission" date="2021-02" db="EMBL/GenBank/DDBJ databases">
        <authorList>
            <person name="Dougan E. K."/>
            <person name="Rhodes N."/>
            <person name="Thang M."/>
            <person name="Chan C."/>
        </authorList>
    </citation>
    <scope>NUCLEOTIDE SEQUENCE</scope>
</reference>
<accession>A0A812IYI1</accession>
<protein>
    <submittedName>
        <fullName evidence="1">Uncharacterized protein</fullName>
    </submittedName>
</protein>
<organism evidence="1 2">
    <name type="scientific">Symbiodinium pilosum</name>
    <name type="common">Dinoflagellate</name>
    <dbReference type="NCBI Taxonomy" id="2952"/>
    <lineage>
        <taxon>Eukaryota</taxon>
        <taxon>Sar</taxon>
        <taxon>Alveolata</taxon>
        <taxon>Dinophyceae</taxon>
        <taxon>Suessiales</taxon>
        <taxon>Symbiodiniaceae</taxon>
        <taxon>Symbiodinium</taxon>
    </lineage>
</organism>
<keyword evidence="2" id="KW-1185">Reference proteome</keyword>
<evidence type="ECO:0000313" key="2">
    <source>
        <dbReference type="Proteomes" id="UP000649617"/>
    </source>
</evidence>
<name>A0A812IYI1_SYMPI</name>
<dbReference type="EMBL" id="CAJNIZ010000769">
    <property type="protein sequence ID" value="CAE7174514.1"/>
    <property type="molecule type" value="Genomic_DNA"/>
</dbReference>
<dbReference type="Proteomes" id="UP000649617">
    <property type="component" value="Unassembled WGS sequence"/>
</dbReference>
<feature type="non-terminal residue" evidence="1">
    <location>
        <position position="1"/>
    </location>
</feature>
<comment type="caution">
    <text evidence="1">The sequence shown here is derived from an EMBL/GenBank/DDBJ whole genome shotgun (WGS) entry which is preliminary data.</text>
</comment>